<evidence type="ECO:0000313" key="6">
    <source>
        <dbReference type="EMBL" id="PUX08892.1"/>
    </source>
</evidence>
<dbReference type="RefSeq" id="WP_075194010.1">
    <property type="nucleotide sequence ID" value="NZ_JADKNN010000025.1"/>
</dbReference>
<dbReference type="PRINTS" id="PR00036">
    <property type="entry name" value="HTHLACI"/>
</dbReference>
<dbReference type="GO" id="GO:0003700">
    <property type="term" value="F:DNA-binding transcription factor activity"/>
    <property type="evidence" value="ECO:0007669"/>
    <property type="project" value="TreeGrafter"/>
</dbReference>
<dbReference type="EMBL" id="MSAE01000050">
    <property type="protein sequence ID" value="PUX08892.1"/>
    <property type="molecule type" value="Genomic_DNA"/>
</dbReference>
<evidence type="ECO:0000256" key="2">
    <source>
        <dbReference type="ARBA" id="ARBA00023125"/>
    </source>
</evidence>
<reference evidence="6 7" key="1">
    <citation type="submission" date="2016-12" db="EMBL/GenBank/DDBJ databases">
        <title>Analysis of the Molecular Diversity Among Cronobacter Species Isolated from Filth Flies Using a Pan Genomic DNA Microarray.</title>
        <authorList>
            <person name="Pava-Ripoll M."/>
            <person name="Tall B."/>
            <person name="Farber J."/>
            <person name="Fanning S."/>
            <person name="Lehner A."/>
            <person name="Stephan R."/>
            <person name="Pagotto F."/>
            <person name="Iverson C."/>
            <person name="Ziobro G."/>
            <person name="Miller A."/>
            <person name="Pearson R."/>
            <person name="Yan Q."/>
            <person name="Kim M."/>
            <person name="Jeong S."/>
            <person name="Park J."/>
            <person name="Jun S."/>
            <person name="Choi H."/>
            <person name="Chung T."/>
            <person name="Yoo Y."/>
            <person name="Park E."/>
            <person name="Hwang S."/>
            <person name="Lee B."/>
            <person name="Sathyamoorthy V."/>
            <person name="Carter L."/>
            <person name="Mammel M."/>
            <person name="Jackson S."/>
            <person name="Kothary M."/>
            <person name="Patel I."/>
            <person name="Grim C."/>
            <person name="Gopinath G."/>
            <person name="Gangiredla J."/>
            <person name="Chase H."/>
        </authorList>
    </citation>
    <scope>NUCLEOTIDE SEQUENCE [LARGE SCALE GENOMIC DNA]</scope>
    <source>
        <strain evidence="6 7">MOD1-Md1s</strain>
    </source>
</reference>
<dbReference type="OrthoDB" id="5681588at2"/>
<evidence type="ECO:0000259" key="4">
    <source>
        <dbReference type="PROSITE" id="PS50932"/>
    </source>
</evidence>
<protein>
    <submittedName>
        <fullName evidence="6">LacI family DNA-binding transcriptional regulator</fullName>
    </submittedName>
</protein>
<reference evidence="5 8" key="2">
    <citation type="submission" date="2019-08" db="EMBL/GenBank/DDBJ databases">
        <title>Prevalence, distribution, and phylogeny of type two toxin-antitoxin genes possessed by Cronobacter species where C. sakazakii homologs follow sequence type lineages.</title>
        <authorList>
            <person name="Finkelstein S."/>
            <person name="Negrete F."/>
            <person name="Jang H."/>
            <person name="Gopinath G.R."/>
            <person name="Tall B.D."/>
        </authorList>
    </citation>
    <scope>NUCLEOTIDE SEQUENCE [LARGE SCALE GENOMIC DNA]</scope>
    <source>
        <strain evidence="5 8">MOD1_GK1257</strain>
    </source>
</reference>
<dbReference type="CDD" id="cd01392">
    <property type="entry name" value="HTH_LacI"/>
    <property type="match status" value="1"/>
</dbReference>
<dbReference type="AlphaFoldDB" id="A0A2T7AK69"/>
<accession>A0A2T7AK69</accession>
<dbReference type="InterPro" id="IPR010982">
    <property type="entry name" value="Lambda_DNA-bd_dom_sf"/>
</dbReference>
<dbReference type="Gene3D" id="1.10.260.40">
    <property type="entry name" value="lambda repressor-like DNA-binding domains"/>
    <property type="match status" value="1"/>
</dbReference>
<dbReference type="InterPro" id="IPR046335">
    <property type="entry name" value="LacI/GalR-like_sensor"/>
</dbReference>
<dbReference type="Gene3D" id="3.40.50.2300">
    <property type="match status" value="2"/>
</dbReference>
<dbReference type="InterPro" id="IPR028082">
    <property type="entry name" value="Peripla_BP_I"/>
</dbReference>
<keyword evidence="8" id="KW-1185">Reference proteome</keyword>
<evidence type="ECO:0000256" key="3">
    <source>
        <dbReference type="ARBA" id="ARBA00023163"/>
    </source>
</evidence>
<dbReference type="Pfam" id="PF13377">
    <property type="entry name" value="Peripla_BP_3"/>
    <property type="match status" value="1"/>
</dbReference>
<dbReference type="SUPFAM" id="SSF47413">
    <property type="entry name" value="lambda repressor-like DNA-binding domains"/>
    <property type="match status" value="1"/>
</dbReference>
<dbReference type="SUPFAM" id="SSF53822">
    <property type="entry name" value="Periplasmic binding protein-like I"/>
    <property type="match status" value="1"/>
</dbReference>
<dbReference type="GO" id="GO:0000976">
    <property type="term" value="F:transcription cis-regulatory region binding"/>
    <property type="evidence" value="ECO:0007669"/>
    <property type="project" value="TreeGrafter"/>
</dbReference>
<evidence type="ECO:0000313" key="7">
    <source>
        <dbReference type="Proteomes" id="UP000244378"/>
    </source>
</evidence>
<gene>
    <name evidence="6" type="ORF">AUN14_19340</name>
    <name evidence="5" type="ORF">FZI19_15680</name>
</gene>
<dbReference type="Proteomes" id="UP000244378">
    <property type="component" value="Unassembled WGS sequence"/>
</dbReference>
<evidence type="ECO:0000256" key="1">
    <source>
        <dbReference type="ARBA" id="ARBA00023015"/>
    </source>
</evidence>
<dbReference type="PROSITE" id="PS50932">
    <property type="entry name" value="HTH_LACI_2"/>
    <property type="match status" value="1"/>
</dbReference>
<dbReference type="PANTHER" id="PTHR30146">
    <property type="entry name" value="LACI-RELATED TRANSCRIPTIONAL REPRESSOR"/>
    <property type="match status" value="1"/>
</dbReference>
<sequence length="339" mass="37385">MRKNKVTMNDIARAAGVSQATVSLVINQSRNIKLSDETRQRVMAVAAELGYDRVPAIHSPRNQEEIALLISSLQSFDPFIDAISQAREAAWRNQVLLTVYDYGDDDALARDIIRQLEKRNCVGIILASPVTAVIDMSPFHQCTALPLVLLNQSAPQSPQVPSFVPDDYANAYLLTRHLIAQGARRIAHITGEEWMEATRQRLAGYLAALKEADIDPEPELIMQTNWQFSESFQATQTLLTRTPRPEAIFCASDWLAIGCYQALATGGVRIPDDMLVAGYDDQKISEQLTPALTSIQLPYSELGRMAVEYLCNGEDAIAHVTLTGQLRTRLSTSAKGGAK</sequence>
<name>A0A2T7AK69_9ENTR</name>
<proteinExistence type="predicted"/>
<keyword evidence="3" id="KW-0804">Transcription</keyword>
<dbReference type="SMART" id="SM00354">
    <property type="entry name" value="HTH_LACI"/>
    <property type="match status" value="1"/>
</dbReference>
<feature type="domain" description="HTH lacI-type" evidence="4">
    <location>
        <begin position="6"/>
        <end position="62"/>
    </location>
</feature>
<keyword evidence="2 6" id="KW-0238">DNA-binding</keyword>
<dbReference type="EMBL" id="WAGD01000049">
    <property type="protein sequence ID" value="KAB0875352.1"/>
    <property type="molecule type" value="Genomic_DNA"/>
</dbReference>
<comment type="caution">
    <text evidence="6">The sequence shown here is derived from an EMBL/GenBank/DDBJ whole genome shotgun (WGS) entry which is preliminary data.</text>
</comment>
<organism evidence="6 7">
    <name type="scientific">Cronobacter muytjensii</name>
    <dbReference type="NCBI Taxonomy" id="413501"/>
    <lineage>
        <taxon>Bacteria</taxon>
        <taxon>Pseudomonadati</taxon>
        <taxon>Pseudomonadota</taxon>
        <taxon>Gammaproteobacteria</taxon>
        <taxon>Enterobacterales</taxon>
        <taxon>Enterobacteriaceae</taxon>
        <taxon>Cronobacter</taxon>
    </lineage>
</organism>
<dbReference type="InterPro" id="IPR000843">
    <property type="entry name" value="HTH_LacI"/>
</dbReference>
<evidence type="ECO:0000313" key="8">
    <source>
        <dbReference type="Proteomes" id="UP000469927"/>
    </source>
</evidence>
<dbReference type="PROSITE" id="PS00356">
    <property type="entry name" value="HTH_LACI_1"/>
    <property type="match status" value="1"/>
</dbReference>
<dbReference type="Pfam" id="PF00356">
    <property type="entry name" value="LacI"/>
    <property type="match status" value="1"/>
</dbReference>
<evidence type="ECO:0000313" key="5">
    <source>
        <dbReference type="EMBL" id="KAB0875352.1"/>
    </source>
</evidence>
<dbReference type="PANTHER" id="PTHR30146:SF145">
    <property type="entry name" value="RIBOSE OPERON REPRESSOR"/>
    <property type="match status" value="1"/>
</dbReference>
<keyword evidence="1" id="KW-0805">Transcription regulation</keyword>
<dbReference type="CDD" id="cd06288">
    <property type="entry name" value="PBP1_sucrose_transcription_regulator"/>
    <property type="match status" value="1"/>
</dbReference>
<dbReference type="Proteomes" id="UP000469927">
    <property type="component" value="Unassembled WGS sequence"/>
</dbReference>